<gene>
    <name evidence="1" type="ORF">AQJ91_44450</name>
</gene>
<dbReference type="EMBL" id="LMXB01000128">
    <property type="protein sequence ID" value="KUO14917.1"/>
    <property type="molecule type" value="Genomic_DNA"/>
</dbReference>
<name>A0A117RXE2_9ACTN</name>
<keyword evidence="2" id="KW-1185">Reference proteome</keyword>
<evidence type="ECO:0000313" key="2">
    <source>
        <dbReference type="Proteomes" id="UP000053260"/>
    </source>
</evidence>
<organism evidence="1 2">
    <name type="scientific">Streptomyces dysideae</name>
    <dbReference type="NCBI Taxonomy" id="909626"/>
    <lineage>
        <taxon>Bacteria</taxon>
        <taxon>Bacillati</taxon>
        <taxon>Actinomycetota</taxon>
        <taxon>Actinomycetes</taxon>
        <taxon>Kitasatosporales</taxon>
        <taxon>Streptomycetaceae</taxon>
        <taxon>Streptomyces</taxon>
    </lineage>
</organism>
<sequence length="90" mass="9634">MSPRIVAHVSNTSWTGYGGSGVVRTSCHQARTNVSTAAAWSAGRARQSTRLRPLVPEPTPSMLPSAIARAVCGSRRRITAAWSSKWVGTR</sequence>
<protein>
    <submittedName>
        <fullName evidence="1">Uncharacterized protein</fullName>
    </submittedName>
</protein>
<dbReference type="AlphaFoldDB" id="A0A117RXE2"/>
<dbReference type="Proteomes" id="UP000053260">
    <property type="component" value="Unassembled WGS sequence"/>
</dbReference>
<accession>A0A117RXE2</accession>
<proteinExistence type="predicted"/>
<evidence type="ECO:0000313" key="1">
    <source>
        <dbReference type="EMBL" id="KUO14917.1"/>
    </source>
</evidence>
<comment type="caution">
    <text evidence="1">The sequence shown here is derived from an EMBL/GenBank/DDBJ whole genome shotgun (WGS) entry which is preliminary data.</text>
</comment>
<reference evidence="1 2" key="1">
    <citation type="submission" date="2015-10" db="EMBL/GenBank/DDBJ databases">
        <title>Draft genome sequence of Streptomyces sp. RV15, isolated from a marine sponge.</title>
        <authorList>
            <person name="Ruckert C."/>
            <person name="Abdelmohsen U.R."/>
            <person name="Winkler A."/>
            <person name="Hentschel U."/>
            <person name="Kalinowski J."/>
            <person name="Kampfer P."/>
            <person name="Glaeser S."/>
        </authorList>
    </citation>
    <scope>NUCLEOTIDE SEQUENCE [LARGE SCALE GENOMIC DNA]</scope>
    <source>
        <strain evidence="1 2">RV15</strain>
    </source>
</reference>